<keyword evidence="10" id="KW-1185">Reference proteome</keyword>
<evidence type="ECO:0000256" key="6">
    <source>
        <dbReference type="ARBA" id="ARBA00023004"/>
    </source>
</evidence>
<keyword evidence="4" id="KW-0732">Signal</keyword>
<dbReference type="PANTHER" id="PTHR30600">
    <property type="entry name" value="CYTOCHROME C PEROXIDASE-RELATED"/>
    <property type="match status" value="1"/>
</dbReference>
<dbReference type="Proteomes" id="UP000317839">
    <property type="component" value="Unassembled WGS sequence"/>
</dbReference>
<comment type="subcellular location">
    <subcellularLocation>
        <location evidence="1">Cell envelope</location>
    </subcellularLocation>
</comment>
<dbReference type="RefSeq" id="WP_142942093.1">
    <property type="nucleotide sequence ID" value="NZ_VIKR01000002.1"/>
</dbReference>
<dbReference type="SUPFAM" id="SSF46626">
    <property type="entry name" value="Cytochrome c"/>
    <property type="match status" value="2"/>
</dbReference>
<proteinExistence type="predicted"/>
<keyword evidence="6 7" id="KW-0408">Iron</keyword>
<gene>
    <name evidence="9" type="ORF">FLL45_11205</name>
</gene>
<name>A0A545TE31_9GAMM</name>
<dbReference type="EMBL" id="VIKR01000002">
    <property type="protein sequence ID" value="TQV75479.1"/>
    <property type="molecule type" value="Genomic_DNA"/>
</dbReference>
<dbReference type="PANTHER" id="PTHR30600:SF10">
    <property type="entry name" value="BLL6722 PROTEIN"/>
    <property type="match status" value="1"/>
</dbReference>
<comment type="caution">
    <text evidence="9">The sequence shown here is derived from an EMBL/GenBank/DDBJ whole genome shotgun (WGS) entry which is preliminary data.</text>
</comment>
<keyword evidence="9" id="KW-0575">Peroxidase</keyword>
<evidence type="ECO:0000256" key="1">
    <source>
        <dbReference type="ARBA" id="ARBA00004196"/>
    </source>
</evidence>
<keyword evidence="5" id="KW-0560">Oxidoreductase</keyword>
<evidence type="ECO:0000313" key="9">
    <source>
        <dbReference type="EMBL" id="TQV75479.1"/>
    </source>
</evidence>
<organism evidence="9 10">
    <name type="scientific">Aliikangiella marina</name>
    <dbReference type="NCBI Taxonomy" id="1712262"/>
    <lineage>
        <taxon>Bacteria</taxon>
        <taxon>Pseudomonadati</taxon>
        <taxon>Pseudomonadota</taxon>
        <taxon>Gammaproteobacteria</taxon>
        <taxon>Oceanospirillales</taxon>
        <taxon>Pleioneaceae</taxon>
        <taxon>Aliikangiella</taxon>
    </lineage>
</organism>
<dbReference type="OrthoDB" id="100785at2"/>
<dbReference type="PROSITE" id="PS51007">
    <property type="entry name" value="CYTC"/>
    <property type="match status" value="1"/>
</dbReference>
<evidence type="ECO:0000259" key="8">
    <source>
        <dbReference type="PROSITE" id="PS51007"/>
    </source>
</evidence>
<accession>A0A545TE31</accession>
<dbReference type="GO" id="GO:0046872">
    <property type="term" value="F:metal ion binding"/>
    <property type="evidence" value="ECO:0007669"/>
    <property type="project" value="UniProtKB-KW"/>
</dbReference>
<evidence type="ECO:0000256" key="2">
    <source>
        <dbReference type="ARBA" id="ARBA00022617"/>
    </source>
</evidence>
<evidence type="ECO:0000256" key="4">
    <source>
        <dbReference type="ARBA" id="ARBA00022729"/>
    </source>
</evidence>
<dbReference type="InterPro" id="IPR036909">
    <property type="entry name" value="Cyt_c-like_dom_sf"/>
</dbReference>
<dbReference type="GO" id="GO:0020037">
    <property type="term" value="F:heme binding"/>
    <property type="evidence" value="ECO:0007669"/>
    <property type="project" value="InterPro"/>
</dbReference>
<dbReference type="InterPro" id="IPR051395">
    <property type="entry name" value="Cytochrome_c_Peroxidase/MauG"/>
</dbReference>
<dbReference type="Gene3D" id="1.10.760.10">
    <property type="entry name" value="Cytochrome c-like domain"/>
    <property type="match status" value="2"/>
</dbReference>
<feature type="domain" description="Cytochrome c" evidence="8">
    <location>
        <begin position="315"/>
        <end position="483"/>
    </location>
</feature>
<dbReference type="GO" id="GO:0004130">
    <property type="term" value="F:cytochrome-c peroxidase activity"/>
    <property type="evidence" value="ECO:0007669"/>
    <property type="project" value="TreeGrafter"/>
</dbReference>
<evidence type="ECO:0000313" key="10">
    <source>
        <dbReference type="Proteomes" id="UP000317839"/>
    </source>
</evidence>
<evidence type="ECO:0000256" key="7">
    <source>
        <dbReference type="PROSITE-ProRule" id="PRU00433"/>
    </source>
</evidence>
<dbReference type="GO" id="GO:0009055">
    <property type="term" value="F:electron transfer activity"/>
    <property type="evidence" value="ECO:0007669"/>
    <property type="project" value="InterPro"/>
</dbReference>
<evidence type="ECO:0000256" key="5">
    <source>
        <dbReference type="ARBA" id="ARBA00023002"/>
    </source>
</evidence>
<sequence>MSYSDLSSNNNKSTIQSLKLNQFSACISAALLSAAMLGCGSSNNGLSEEQQLVEDVRDVITAKSLTGDPASGRDLPSIDDPKAQLGMKLFFSKALGGEMDTACVTCHHPVLGGGDDLSLPVGVDSESHDLLGPGRFHSVSGEHFDGGPTVPRNAPTTFNLGLWDNVLFHDGRLESLTGTAGMNGADGGIRTPDSAFGEADPNAGANLAIAQARFPVTSPEEMKNFGAFDGTNNTEVREFLEQRVGGYGTPPGSVLPMNQWLEEFQSAFNAPEGTAEELITFANMVEAIGTYERSQVFVDTPWKAFVEGDDNAISDEAKRGALIFFNDVASGGANCASCHSGDFFTDESFHNIGMPQIGRGKGDGVNGNDDFGRFRETGDAADMYAFRTPSLINTSATGPWGHAGAYTTLENVVRHHLDPQAALDNYDWSQLAPNIQAVDMVANTQSAIDTLEASRTAGTAMLENVQLTDEQVNDLLAFLMALTDPCVEDRACISQWIPDASDSNPDALRLNAVDENGDFL</sequence>
<evidence type="ECO:0000256" key="3">
    <source>
        <dbReference type="ARBA" id="ARBA00022723"/>
    </source>
</evidence>
<dbReference type="InterPro" id="IPR009056">
    <property type="entry name" value="Cyt_c-like_dom"/>
</dbReference>
<dbReference type="AlphaFoldDB" id="A0A545TE31"/>
<keyword evidence="3 7" id="KW-0479">Metal-binding</keyword>
<protein>
    <submittedName>
        <fullName evidence="9">Cytochrome-c peroxidase</fullName>
    </submittedName>
</protein>
<dbReference type="InterPro" id="IPR004852">
    <property type="entry name" value="Di-haem_cyt_c_peroxidsae"/>
</dbReference>
<dbReference type="GO" id="GO:0030313">
    <property type="term" value="C:cell envelope"/>
    <property type="evidence" value="ECO:0007669"/>
    <property type="project" value="UniProtKB-SubCell"/>
</dbReference>
<reference evidence="9 10" key="1">
    <citation type="submission" date="2019-06" db="EMBL/GenBank/DDBJ databases">
        <title>Draft genome of Aliikangiella marina GYP-15.</title>
        <authorList>
            <person name="Wang G."/>
        </authorList>
    </citation>
    <scope>NUCLEOTIDE SEQUENCE [LARGE SCALE GENOMIC DNA]</scope>
    <source>
        <strain evidence="9 10">GYP-15</strain>
    </source>
</reference>
<keyword evidence="2 7" id="KW-0349">Heme</keyword>
<dbReference type="Pfam" id="PF03150">
    <property type="entry name" value="CCP_MauG"/>
    <property type="match status" value="1"/>
</dbReference>